<keyword evidence="9" id="KW-1185">Reference proteome</keyword>
<dbReference type="InterPro" id="IPR001917">
    <property type="entry name" value="Aminotrans_II_pyridoxalP_BS"/>
</dbReference>
<feature type="modified residue" description="N6-(pyridoxal phosphate)lysine" evidence="6">
    <location>
        <position position="208"/>
    </location>
</feature>
<comment type="catalytic activity">
    <reaction evidence="6">
        <text>L-histidinol phosphate + 2-oxoglutarate = 3-(imidazol-4-yl)-2-oxopropyl phosphate + L-glutamate</text>
        <dbReference type="Rhea" id="RHEA:23744"/>
        <dbReference type="ChEBI" id="CHEBI:16810"/>
        <dbReference type="ChEBI" id="CHEBI:29985"/>
        <dbReference type="ChEBI" id="CHEBI:57766"/>
        <dbReference type="ChEBI" id="CHEBI:57980"/>
        <dbReference type="EC" id="2.6.1.9"/>
    </reaction>
</comment>
<gene>
    <name evidence="6" type="primary">hisC</name>
    <name evidence="8" type="ordered locus">Ilyop_2702</name>
</gene>
<dbReference type="EC" id="2.6.1.9" evidence="6"/>
<organism evidence="8 9">
    <name type="scientific">Ilyobacter polytropus (strain ATCC 51220 / DSM 2926 / LMG 16218 / CuHBu1)</name>
    <dbReference type="NCBI Taxonomy" id="572544"/>
    <lineage>
        <taxon>Bacteria</taxon>
        <taxon>Fusobacteriati</taxon>
        <taxon>Fusobacteriota</taxon>
        <taxon>Fusobacteriia</taxon>
        <taxon>Fusobacteriales</taxon>
        <taxon>Fusobacteriaceae</taxon>
        <taxon>Ilyobacter</taxon>
    </lineage>
</organism>
<evidence type="ECO:0000259" key="7">
    <source>
        <dbReference type="Pfam" id="PF00155"/>
    </source>
</evidence>
<accession>E3HCR2</accession>
<dbReference type="InterPro" id="IPR004839">
    <property type="entry name" value="Aminotransferase_I/II_large"/>
</dbReference>
<dbReference type="KEGG" id="ipo:Ilyop_2702"/>
<dbReference type="CDD" id="cd00609">
    <property type="entry name" value="AAT_like"/>
    <property type="match status" value="1"/>
</dbReference>
<evidence type="ECO:0000256" key="6">
    <source>
        <dbReference type="HAMAP-Rule" id="MF_01023"/>
    </source>
</evidence>
<dbReference type="GO" id="GO:0030170">
    <property type="term" value="F:pyridoxal phosphate binding"/>
    <property type="evidence" value="ECO:0007669"/>
    <property type="project" value="InterPro"/>
</dbReference>
<dbReference type="PANTHER" id="PTHR43643:SF3">
    <property type="entry name" value="HISTIDINOL-PHOSPHATE AMINOTRANSFERASE"/>
    <property type="match status" value="1"/>
</dbReference>
<keyword evidence="8" id="KW-0614">Plasmid</keyword>
<protein>
    <recommendedName>
        <fullName evidence="6">Histidinol-phosphate aminotransferase</fullName>
        <ecNumber evidence="6">2.6.1.9</ecNumber>
    </recommendedName>
    <alternativeName>
        <fullName evidence="6">Imidazole acetol-phosphate transaminase</fullName>
    </alternativeName>
</protein>
<proteinExistence type="inferred from homology"/>
<comment type="subunit">
    <text evidence="2 6">Homodimer.</text>
</comment>
<dbReference type="InterPro" id="IPR005861">
    <property type="entry name" value="HisP_aminotrans"/>
</dbReference>
<keyword evidence="5 6" id="KW-0663">Pyridoxal phosphate</keyword>
<reference evidence="8 9" key="1">
    <citation type="journal article" date="2010" name="Stand. Genomic Sci.">
        <title>Complete genome sequence of Ilyobacter polytropus type strain (CuHbu1).</title>
        <authorList>
            <person name="Sikorski J."/>
            <person name="Chertkov O."/>
            <person name="Lapidus A."/>
            <person name="Nolan M."/>
            <person name="Lucas S."/>
            <person name="Del Rio T.G."/>
            <person name="Tice H."/>
            <person name="Cheng J.F."/>
            <person name="Tapia R."/>
            <person name="Han C."/>
            <person name="Goodwin L."/>
            <person name="Pitluck S."/>
            <person name="Liolios K."/>
            <person name="Ivanova N."/>
            <person name="Mavromatis K."/>
            <person name="Mikhailova N."/>
            <person name="Pati A."/>
            <person name="Chen A."/>
            <person name="Palaniappan K."/>
            <person name="Land M."/>
            <person name="Hauser L."/>
            <person name="Chang Y.J."/>
            <person name="Jeffries C.D."/>
            <person name="Brambilla E."/>
            <person name="Yasawong M."/>
            <person name="Rohde M."/>
            <person name="Pukall R."/>
            <person name="Spring S."/>
            <person name="Goker M."/>
            <person name="Woyke T."/>
            <person name="Bristow J."/>
            <person name="Eisen J.A."/>
            <person name="Markowitz V."/>
            <person name="Hugenholtz P."/>
            <person name="Kyrpides N.C."/>
            <person name="Klenk H.P."/>
        </authorList>
    </citation>
    <scope>NUCLEOTIDE SEQUENCE [LARGE SCALE GENOMIC DNA]</scope>
    <source>
        <strain evidence="9">ATCC 51220 / DSM 2926 / LMG 16218 / CuHBu1</strain>
        <plasmid evidence="9">pILYOP01</plasmid>
    </source>
</reference>
<dbReference type="InterPro" id="IPR015421">
    <property type="entry name" value="PyrdxlP-dep_Trfase_major"/>
</dbReference>
<comment type="cofactor">
    <cofactor evidence="1 6">
        <name>pyridoxal 5'-phosphate</name>
        <dbReference type="ChEBI" id="CHEBI:597326"/>
    </cofactor>
</comment>
<name>E3HCR2_ILYPC</name>
<sequence>MKFWSNITKSLTPYVPGEQLNETDIVKLNTNENPFPPSPKVLESIQDAIGSQLKKYPDPESTKLKDAIGDFYKIESENVFVGNGSDEVLAHVFMAFFKDKKLYFPNITYSFYPVYCGLYEIDYQPISLNYKFQMETEDYLGLDGNIIFPNPNAPTGIEVELSTIEEILIKNPDNLVVVDEAYVDFGGKSAVELIGKYKNLLIVQTFSKSRSLAGMRVGFAIGDTELIEGLVRVKDSFNSYPLDRLAQAAGEAAIKDREYFEYTCSEIIKNREWTVAELEKRGIEVLPSTANFIFAKVENAENIYAELKSRKVLVRYFKKPLINSYLRISIGTKEEMEKLIKNIDQIMGV</sequence>
<dbReference type="HOGENOM" id="CLU_017584_3_0_0"/>
<geneLocation type="plasmid" evidence="8 9">
    <name>pILYOP01</name>
</geneLocation>
<dbReference type="InterPro" id="IPR015422">
    <property type="entry name" value="PyrdxlP-dep_Trfase_small"/>
</dbReference>
<evidence type="ECO:0000313" key="9">
    <source>
        <dbReference type="Proteomes" id="UP000006875"/>
    </source>
</evidence>
<dbReference type="AlphaFoldDB" id="E3HCR2"/>
<dbReference type="UniPathway" id="UPA00031">
    <property type="reaction ID" value="UER00012"/>
</dbReference>
<keyword evidence="6" id="KW-0028">Amino-acid biosynthesis</keyword>
<keyword evidence="3 6" id="KW-0032">Aminotransferase</keyword>
<evidence type="ECO:0000256" key="4">
    <source>
        <dbReference type="ARBA" id="ARBA00022679"/>
    </source>
</evidence>
<dbReference type="SUPFAM" id="SSF53383">
    <property type="entry name" value="PLP-dependent transferases"/>
    <property type="match status" value="1"/>
</dbReference>
<dbReference type="GO" id="GO:0000105">
    <property type="term" value="P:L-histidine biosynthetic process"/>
    <property type="evidence" value="ECO:0007669"/>
    <property type="project" value="UniProtKB-UniRule"/>
</dbReference>
<feature type="domain" description="Aminotransferase class I/classII large" evidence="7">
    <location>
        <begin position="23"/>
        <end position="343"/>
    </location>
</feature>
<dbReference type="InterPro" id="IPR015424">
    <property type="entry name" value="PyrdxlP-dep_Trfase"/>
</dbReference>
<dbReference type="PANTHER" id="PTHR43643">
    <property type="entry name" value="HISTIDINOL-PHOSPHATE AMINOTRANSFERASE 2"/>
    <property type="match status" value="1"/>
</dbReference>
<keyword evidence="6" id="KW-0368">Histidine biosynthesis</keyword>
<dbReference type="EMBL" id="CP002282">
    <property type="protein sequence ID" value="ADO84457.1"/>
    <property type="molecule type" value="Genomic_DNA"/>
</dbReference>
<keyword evidence="4 6" id="KW-0808">Transferase</keyword>
<comment type="similarity">
    <text evidence="6">Belongs to the class-II pyridoxal-phosphate-dependent aminotransferase family. Histidinol-phosphate aminotransferase subfamily.</text>
</comment>
<dbReference type="Pfam" id="PF00155">
    <property type="entry name" value="Aminotran_1_2"/>
    <property type="match status" value="1"/>
</dbReference>
<dbReference type="Gene3D" id="3.40.640.10">
    <property type="entry name" value="Type I PLP-dependent aspartate aminotransferase-like (Major domain)"/>
    <property type="match status" value="1"/>
</dbReference>
<comment type="pathway">
    <text evidence="6">Amino-acid biosynthesis; L-histidine biosynthesis; L-histidine from 5-phospho-alpha-D-ribose 1-diphosphate: step 7/9.</text>
</comment>
<dbReference type="Gene3D" id="3.90.1150.10">
    <property type="entry name" value="Aspartate Aminotransferase, domain 1"/>
    <property type="match status" value="1"/>
</dbReference>
<dbReference type="NCBIfam" id="TIGR01141">
    <property type="entry name" value="hisC"/>
    <property type="match status" value="1"/>
</dbReference>
<dbReference type="Proteomes" id="UP000006875">
    <property type="component" value="Plasmid pILYOP01"/>
</dbReference>
<dbReference type="PROSITE" id="PS00599">
    <property type="entry name" value="AA_TRANSFER_CLASS_2"/>
    <property type="match status" value="1"/>
</dbReference>
<evidence type="ECO:0000256" key="3">
    <source>
        <dbReference type="ARBA" id="ARBA00022576"/>
    </source>
</evidence>
<dbReference type="HAMAP" id="MF_01023">
    <property type="entry name" value="HisC_aminotrans_2"/>
    <property type="match status" value="1"/>
</dbReference>
<dbReference type="InterPro" id="IPR050106">
    <property type="entry name" value="HistidinolP_aminotransfase"/>
</dbReference>
<evidence type="ECO:0000256" key="5">
    <source>
        <dbReference type="ARBA" id="ARBA00022898"/>
    </source>
</evidence>
<dbReference type="GO" id="GO:0004400">
    <property type="term" value="F:histidinol-phosphate transaminase activity"/>
    <property type="evidence" value="ECO:0007669"/>
    <property type="project" value="UniProtKB-UniRule"/>
</dbReference>
<evidence type="ECO:0000256" key="2">
    <source>
        <dbReference type="ARBA" id="ARBA00011738"/>
    </source>
</evidence>
<evidence type="ECO:0000256" key="1">
    <source>
        <dbReference type="ARBA" id="ARBA00001933"/>
    </source>
</evidence>
<evidence type="ECO:0000313" key="8">
    <source>
        <dbReference type="EMBL" id="ADO84457.1"/>
    </source>
</evidence>